<dbReference type="EMBL" id="CABFNL010000004">
    <property type="protein sequence ID" value="VUA80536.1"/>
    <property type="molecule type" value="Genomic_DNA"/>
</dbReference>
<reference evidence="1" key="1">
    <citation type="submission" date="2018-06" db="EMBL/GenBank/DDBJ databases">
        <authorList>
            <consortium name="Pathogen Informatics"/>
        </authorList>
    </citation>
    <scope>NUCLEOTIDE SEQUENCE</scope>
    <source>
        <strain evidence="1">NCTC11678</strain>
    </source>
</reference>
<name>A0A509ACI4_KLEPN</name>
<dbReference type="AlphaFoldDB" id="A0A509ACI4"/>
<sequence>MLSANQATSHIKMNPATNRIIDKFKRLLDTLVSGCKLIFQGRHFSLFLSYNLICSTDSAAEVINIELCCINRCLCGLHPLTCIKLSFALS</sequence>
<accession>A0A509ACI4</accession>
<evidence type="ECO:0000313" key="1">
    <source>
        <dbReference type="EMBL" id="VUA80536.1"/>
    </source>
</evidence>
<organism evidence="1">
    <name type="scientific">Klebsiella pneumoniae</name>
    <dbReference type="NCBI Taxonomy" id="573"/>
    <lineage>
        <taxon>Bacteria</taxon>
        <taxon>Pseudomonadati</taxon>
        <taxon>Pseudomonadota</taxon>
        <taxon>Gammaproteobacteria</taxon>
        <taxon>Enterobacterales</taxon>
        <taxon>Enterobacteriaceae</taxon>
        <taxon>Klebsiella/Raoultella group</taxon>
        <taxon>Klebsiella</taxon>
        <taxon>Klebsiella pneumoniae complex</taxon>
    </lineage>
</organism>
<gene>
    <name evidence="1" type="ORF">NCTC11678_05286</name>
</gene>
<proteinExistence type="predicted"/>
<protein>
    <submittedName>
        <fullName evidence="1">Uncharacterized protein</fullName>
    </submittedName>
</protein>